<dbReference type="Gene3D" id="1.10.8.10">
    <property type="entry name" value="DNA helicase RuvA subunit, C-terminal domain"/>
    <property type="match status" value="1"/>
</dbReference>
<dbReference type="Proteomes" id="UP000230136">
    <property type="component" value="Unassembled WGS sequence"/>
</dbReference>
<dbReference type="Gene3D" id="3.40.50.150">
    <property type="entry name" value="Vaccinia Virus protein VP39"/>
    <property type="match status" value="1"/>
</dbReference>
<dbReference type="InterPro" id="IPR004556">
    <property type="entry name" value="HemK-like"/>
</dbReference>
<keyword evidence="2 8" id="KW-0489">Methyltransferase</keyword>
<dbReference type="EMBL" id="PFSY01000039">
    <property type="protein sequence ID" value="PJC02170.1"/>
    <property type="molecule type" value="Genomic_DNA"/>
</dbReference>
<dbReference type="InterPro" id="IPR029063">
    <property type="entry name" value="SAM-dependent_MTases_sf"/>
</dbReference>
<keyword evidence="4" id="KW-0949">S-adenosyl-L-methionine</keyword>
<dbReference type="GO" id="GO:0032259">
    <property type="term" value="P:methylation"/>
    <property type="evidence" value="ECO:0007669"/>
    <property type="project" value="UniProtKB-KW"/>
</dbReference>
<protein>
    <recommendedName>
        <fullName evidence="1">peptide chain release factor N(5)-glutamine methyltransferase</fullName>
        <ecNumber evidence="1">2.1.1.297</ecNumber>
    </recommendedName>
</protein>
<dbReference type="NCBIfam" id="TIGR00536">
    <property type="entry name" value="hemK_fam"/>
    <property type="match status" value="1"/>
</dbReference>
<evidence type="ECO:0000259" key="7">
    <source>
        <dbReference type="Pfam" id="PF17827"/>
    </source>
</evidence>
<dbReference type="PANTHER" id="PTHR18895:SF74">
    <property type="entry name" value="MTRF1L RELEASE FACTOR GLUTAMINE METHYLTRANSFERASE"/>
    <property type="match status" value="1"/>
</dbReference>
<organism evidence="8 9">
    <name type="scientific">Candidatus Komeilibacteria bacterium CG_4_9_14_0_8_um_filter_36_9</name>
    <dbReference type="NCBI Taxonomy" id="1974473"/>
    <lineage>
        <taxon>Bacteria</taxon>
        <taxon>Candidatus Komeiliibacteriota</taxon>
    </lineage>
</organism>
<dbReference type="PANTHER" id="PTHR18895">
    <property type="entry name" value="HEMK METHYLTRANSFERASE"/>
    <property type="match status" value="1"/>
</dbReference>
<dbReference type="InterPro" id="IPR040758">
    <property type="entry name" value="PrmC_N"/>
</dbReference>
<dbReference type="Pfam" id="PF05175">
    <property type="entry name" value="MTS"/>
    <property type="match status" value="1"/>
</dbReference>
<keyword evidence="3 8" id="KW-0808">Transferase</keyword>
<evidence type="ECO:0000256" key="5">
    <source>
        <dbReference type="ARBA" id="ARBA00048391"/>
    </source>
</evidence>
<proteinExistence type="predicted"/>
<dbReference type="AlphaFoldDB" id="A0A2M8DS28"/>
<evidence type="ECO:0000256" key="1">
    <source>
        <dbReference type="ARBA" id="ARBA00012771"/>
    </source>
</evidence>
<dbReference type="InterPro" id="IPR019874">
    <property type="entry name" value="RF_methyltr_PrmC"/>
</dbReference>
<dbReference type="CDD" id="cd02440">
    <property type="entry name" value="AdoMet_MTases"/>
    <property type="match status" value="1"/>
</dbReference>
<dbReference type="GO" id="GO:0008276">
    <property type="term" value="F:protein methyltransferase activity"/>
    <property type="evidence" value="ECO:0007669"/>
    <property type="project" value="InterPro"/>
</dbReference>
<reference evidence="9" key="1">
    <citation type="submission" date="2017-09" db="EMBL/GenBank/DDBJ databases">
        <title>Depth-based differentiation of microbial function through sediment-hosted aquifers and enrichment of novel symbionts in the deep terrestrial subsurface.</title>
        <authorList>
            <person name="Probst A.J."/>
            <person name="Ladd B."/>
            <person name="Jarett J.K."/>
            <person name="Geller-Mcgrath D.E."/>
            <person name="Sieber C.M.K."/>
            <person name="Emerson J.B."/>
            <person name="Anantharaman K."/>
            <person name="Thomas B.C."/>
            <person name="Malmstrom R."/>
            <person name="Stieglmeier M."/>
            <person name="Klingl A."/>
            <person name="Woyke T."/>
            <person name="Ryan C.M."/>
            <person name="Banfield J.F."/>
        </authorList>
    </citation>
    <scope>NUCLEOTIDE SEQUENCE [LARGE SCALE GENOMIC DNA]</scope>
</reference>
<dbReference type="InterPro" id="IPR007848">
    <property type="entry name" value="Small_mtfrase_dom"/>
</dbReference>
<sequence>MVISTKLLTNLKKQPMPTIKQSLIRATRKLNNDQRSASLEAEILLAKVLHRTREDLLANPQQQLNLWEIFYYHQLINQRLKNIPIAYLTKTKEFYGYEFVVNKNTLIPRPESELFIDQLKDINPSDKVIADIGTGSGCLIITAALTIPNNKFIGVDISSSALKIARQNGKKHQVDIQFIKGDLLEPLADKKIDIILANLPYLNDNEMFEPSIQAEPKKALAGGTDGLVWYQKLLQQIATFPHSSQLILIEINPHQEKPLTLLIHKYLPKASVKIVKDWQQQTRLLKI</sequence>
<feature type="domain" description="Release factor glutamine methyltransferase N-terminal" evidence="7">
    <location>
        <begin position="23"/>
        <end position="89"/>
    </location>
</feature>
<comment type="caution">
    <text evidence="8">The sequence shown here is derived from an EMBL/GenBank/DDBJ whole genome shotgun (WGS) entry which is preliminary data.</text>
</comment>
<comment type="catalytic activity">
    <reaction evidence="5">
        <text>L-glutaminyl-[peptide chain release factor] + S-adenosyl-L-methionine = N(5)-methyl-L-glutaminyl-[peptide chain release factor] + S-adenosyl-L-homocysteine + H(+)</text>
        <dbReference type="Rhea" id="RHEA:42896"/>
        <dbReference type="Rhea" id="RHEA-COMP:10271"/>
        <dbReference type="Rhea" id="RHEA-COMP:10272"/>
        <dbReference type="ChEBI" id="CHEBI:15378"/>
        <dbReference type="ChEBI" id="CHEBI:30011"/>
        <dbReference type="ChEBI" id="CHEBI:57856"/>
        <dbReference type="ChEBI" id="CHEBI:59789"/>
        <dbReference type="ChEBI" id="CHEBI:61891"/>
        <dbReference type="EC" id="2.1.1.297"/>
    </reaction>
</comment>
<gene>
    <name evidence="8" type="primary">prmC</name>
    <name evidence="8" type="ORF">CO073_00885</name>
</gene>
<evidence type="ECO:0000259" key="6">
    <source>
        <dbReference type="Pfam" id="PF05175"/>
    </source>
</evidence>
<dbReference type="NCBIfam" id="TIGR03534">
    <property type="entry name" value="RF_mod_PrmC"/>
    <property type="match status" value="1"/>
</dbReference>
<dbReference type="Pfam" id="PF17827">
    <property type="entry name" value="PrmC_N"/>
    <property type="match status" value="1"/>
</dbReference>
<evidence type="ECO:0000313" key="8">
    <source>
        <dbReference type="EMBL" id="PJC02170.1"/>
    </source>
</evidence>
<feature type="domain" description="Methyltransferase small" evidence="6">
    <location>
        <begin position="112"/>
        <end position="206"/>
    </location>
</feature>
<name>A0A2M8DS28_9BACT</name>
<evidence type="ECO:0000256" key="2">
    <source>
        <dbReference type="ARBA" id="ARBA00022603"/>
    </source>
</evidence>
<dbReference type="EC" id="2.1.1.297" evidence="1"/>
<evidence type="ECO:0000313" key="9">
    <source>
        <dbReference type="Proteomes" id="UP000230136"/>
    </source>
</evidence>
<evidence type="ECO:0000256" key="3">
    <source>
        <dbReference type="ARBA" id="ARBA00022679"/>
    </source>
</evidence>
<dbReference type="InterPro" id="IPR050320">
    <property type="entry name" value="N5-glutamine_MTase"/>
</dbReference>
<accession>A0A2M8DS28</accession>
<evidence type="ECO:0000256" key="4">
    <source>
        <dbReference type="ARBA" id="ARBA00022691"/>
    </source>
</evidence>
<dbReference type="SUPFAM" id="SSF53335">
    <property type="entry name" value="S-adenosyl-L-methionine-dependent methyltransferases"/>
    <property type="match status" value="1"/>
</dbReference>